<feature type="signal peptide" evidence="1">
    <location>
        <begin position="1"/>
        <end position="27"/>
    </location>
</feature>
<protein>
    <submittedName>
        <fullName evidence="2">Uncharacterized protein</fullName>
    </submittedName>
</protein>
<sequence length="174" mass="18566">MRTDLMVVMIIILPFQICVSGVCGALGQPVQSLAAVASGSATDSPWLLFQDPTVKVNRHRPRAATQDSAQVSAVRIGGGPTKRAVPTNVLVAPLTYGSMSSSVCENGTLVCTKLQCPVYEPWNPWSSCSASCGRGQITRTRLCQDTEGGPSCDDTMQKKNCDLPSCPGLTWNKY</sequence>
<accession>A0A6A5E9S3</accession>
<gene>
    <name evidence="2" type="ORF">PFLUV_G00250370</name>
</gene>
<dbReference type="SMART" id="SM00209">
    <property type="entry name" value="TSP1"/>
    <property type="match status" value="1"/>
</dbReference>
<organism evidence="2 3">
    <name type="scientific">Perca fluviatilis</name>
    <name type="common">European perch</name>
    <dbReference type="NCBI Taxonomy" id="8168"/>
    <lineage>
        <taxon>Eukaryota</taxon>
        <taxon>Metazoa</taxon>
        <taxon>Chordata</taxon>
        <taxon>Craniata</taxon>
        <taxon>Vertebrata</taxon>
        <taxon>Euteleostomi</taxon>
        <taxon>Actinopterygii</taxon>
        <taxon>Neopterygii</taxon>
        <taxon>Teleostei</taxon>
        <taxon>Neoteleostei</taxon>
        <taxon>Acanthomorphata</taxon>
        <taxon>Eupercaria</taxon>
        <taxon>Perciformes</taxon>
        <taxon>Percoidei</taxon>
        <taxon>Percidae</taxon>
        <taxon>Percinae</taxon>
        <taxon>Perca</taxon>
    </lineage>
</organism>
<comment type="caution">
    <text evidence="2">The sequence shown here is derived from an EMBL/GenBank/DDBJ whole genome shotgun (WGS) entry which is preliminary data.</text>
</comment>
<dbReference type="InterPro" id="IPR036383">
    <property type="entry name" value="TSP1_rpt_sf"/>
</dbReference>
<evidence type="ECO:0000313" key="3">
    <source>
        <dbReference type="Proteomes" id="UP000465112"/>
    </source>
</evidence>
<feature type="chain" id="PRO_5025433902" evidence="1">
    <location>
        <begin position="28"/>
        <end position="174"/>
    </location>
</feature>
<dbReference type="PROSITE" id="PS50092">
    <property type="entry name" value="TSP1"/>
    <property type="match status" value="1"/>
</dbReference>
<dbReference type="Gene3D" id="2.20.100.10">
    <property type="entry name" value="Thrombospondin type-1 (TSP1) repeat"/>
    <property type="match status" value="1"/>
</dbReference>
<dbReference type="EMBL" id="VHII01000022">
    <property type="protein sequence ID" value="KAF1372723.1"/>
    <property type="molecule type" value="Genomic_DNA"/>
</dbReference>
<evidence type="ECO:0000313" key="2">
    <source>
        <dbReference type="EMBL" id="KAF1372723.1"/>
    </source>
</evidence>
<keyword evidence="1" id="KW-0732">Signal</keyword>
<keyword evidence="3" id="KW-1185">Reference proteome</keyword>
<proteinExistence type="predicted"/>
<dbReference type="Pfam" id="PF00090">
    <property type="entry name" value="TSP_1"/>
    <property type="match status" value="1"/>
</dbReference>
<dbReference type="SUPFAM" id="SSF82895">
    <property type="entry name" value="TSP-1 type 1 repeat"/>
    <property type="match status" value="1"/>
</dbReference>
<reference evidence="2 3" key="1">
    <citation type="submission" date="2019-06" db="EMBL/GenBank/DDBJ databases">
        <title>A chromosome-scale genome assembly of the European perch, Perca fluviatilis.</title>
        <authorList>
            <person name="Roques C."/>
            <person name="Zahm M."/>
            <person name="Cabau C."/>
            <person name="Klopp C."/>
            <person name="Bouchez O."/>
            <person name="Donnadieu C."/>
            <person name="Kuhl H."/>
            <person name="Gislard M."/>
            <person name="Guendouz S."/>
            <person name="Journot L."/>
            <person name="Haffray P."/>
            <person name="Bestin A."/>
            <person name="Morvezen R."/>
            <person name="Feron R."/>
            <person name="Wen M."/>
            <person name="Jouanno E."/>
            <person name="Herpin A."/>
            <person name="Schartl M."/>
            <person name="Postlethwait J."/>
            <person name="Schaerlinger B."/>
            <person name="Chardard D."/>
            <person name="Lecocq T."/>
            <person name="Poncet C."/>
            <person name="Jaffrelo L."/>
            <person name="Lampietro C."/>
            <person name="Guiguen Y."/>
        </authorList>
    </citation>
    <scope>NUCLEOTIDE SEQUENCE [LARGE SCALE GENOMIC DNA]</scope>
    <source>
        <tissue evidence="2">Blood</tissue>
    </source>
</reference>
<dbReference type="Proteomes" id="UP000465112">
    <property type="component" value="Chromosome 22"/>
</dbReference>
<dbReference type="AlphaFoldDB" id="A0A6A5E9S3"/>
<dbReference type="InterPro" id="IPR000884">
    <property type="entry name" value="TSP1_rpt"/>
</dbReference>
<name>A0A6A5E9S3_PERFL</name>
<evidence type="ECO:0000256" key="1">
    <source>
        <dbReference type="SAM" id="SignalP"/>
    </source>
</evidence>